<gene>
    <name evidence="1" type="ORF">FVF58_37450</name>
</gene>
<name>A0A5B0GL07_9BURK</name>
<dbReference type="Proteomes" id="UP000325273">
    <property type="component" value="Unassembled WGS sequence"/>
</dbReference>
<reference evidence="1 2" key="1">
    <citation type="submission" date="2019-08" db="EMBL/GenBank/DDBJ databases">
        <title>Paraburkholderia sp. DCY113.</title>
        <authorList>
            <person name="Kang J."/>
        </authorList>
    </citation>
    <scope>NUCLEOTIDE SEQUENCE [LARGE SCALE GENOMIC DNA]</scope>
    <source>
        <strain evidence="1 2">DCY113</strain>
    </source>
</reference>
<dbReference type="AlphaFoldDB" id="A0A5B0GL07"/>
<keyword evidence="2" id="KW-1185">Reference proteome</keyword>
<sequence length="119" mass="13214">MQSLDTDMTSRVNAGIGFFSFSKDMLFELPEGDVAVHLDGGSHFYEQTSVKIPFPEISITCLTCVWSEAALALVRRTSILTAFYPLAYHQPYPACALRRNHSPGNMPHLKVFGCFSNPV</sequence>
<evidence type="ECO:0000313" key="2">
    <source>
        <dbReference type="Proteomes" id="UP000325273"/>
    </source>
</evidence>
<protein>
    <submittedName>
        <fullName evidence="1">Uncharacterized protein</fullName>
    </submittedName>
</protein>
<dbReference type="EMBL" id="VTUZ01000037">
    <property type="protein sequence ID" value="KAA1002599.1"/>
    <property type="molecule type" value="Genomic_DNA"/>
</dbReference>
<comment type="caution">
    <text evidence="1">The sequence shown here is derived from an EMBL/GenBank/DDBJ whole genome shotgun (WGS) entry which is preliminary data.</text>
</comment>
<proteinExistence type="predicted"/>
<accession>A0A5B0GL07</accession>
<organism evidence="1 2">
    <name type="scientific">Paraburkholderia panacisoli</name>
    <dbReference type="NCBI Taxonomy" id="2603818"/>
    <lineage>
        <taxon>Bacteria</taxon>
        <taxon>Pseudomonadati</taxon>
        <taxon>Pseudomonadota</taxon>
        <taxon>Betaproteobacteria</taxon>
        <taxon>Burkholderiales</taxon>
        <taxon>Burkholderiaceae</taxon>
        <taxon>Paraburkholderia</taxon>
    </lineage>
</organism>
<evidence type="ECO:0000313" key="1">
    <source>
        <dbReference type="EMBL" id="KAA1002599.1"/>
    </source>
</evidence>
<dbReference type="RefSeq" id="WP_149674721.1">
    <property type="nucleotide sequence ID" value="NZ_VTUZ01000037.1"/>
</dbReference>